<accession>A0A2A2LW94</accession>
<dbReference type="PANTHER" id="PTHR22718">
    <property type="entry name" value="SERPENTINE RECEPTOR, CLASS X"/>
    <property type="match status" value="1"/>
</dbReference>
<dbReference type="EMBL" id="LIAE01006371">
    <property type="protein sequence ID" value="PAV90506.1"/>
    <property type="molecule type" value="Genomic_DNA"/>
</dbReference>
<keyword evidence="3" id="KW-1185">Reference proteome</keyword>
<dbReference type="OrthoDB" id="5868068at2759"/>
<evidence type="ECO:0000313" key="3">
    <source>
        <dbReference type="Proteomes" id="UP000218231"/>
    </source>
</evidence>
<keyword evidence="1" id="KW-1133">Transmembrane helix</keyword>
<dbReference type="SUPFAM" id="SSF81321">
    <property type="entry name" value="Family A G protein-coupled receptor-like"/>
    <property type="match status" value="1"/>
</dbReference>
<reference evidence="2 3" key="1">
    <citation type="journal article" date="2017" name="Curr. Biol.">
        <title>Genome architecture and evolution of a unichromosomal asexual nematode.</title>
        <authorList>
            <person name="Fradin H."/>
            <person name="Zegar C."/>
            <person name="Gutwein M."/>
            <person name="Lucas J."/>
            <person name="Kovtun M."/>
            <person name="Corcoran D."/>
            <person name="Baugh L.R."/>
            <person name="Kiontke K."/>
            <person name="Gunsalus K."/>
            <person name="Fitch D.H."/>
            <person name="Piano F."/>
        </authorList>
    </citation>
    <scope>NUCLEOTIDE SEQUENCE [LARGE SCALE GENOMIC DNA]</scope>
    <source>
        <strain evidence="2">PF1309</strain>
    </source>
</reference>
<keyword evidence="1" id="KW-0812">Transmembrane</keyword>
<evidence type="ECO:0000313" key="2">
    <source>
        <dbReference type="EMBL" id="PAV90506.1"/>
    </source>
</evidence>
<feature type="transmembrane region" description="Helical" evidence="1">
    <location>
        <begin position="112"/>
        <end position="137"/>
    </location>
</feature>
<dbReference type="AlphaFoldDB" id="A0A2A2LW94"/>
<evidence type="ECO:0000256" key="1">
    <source>
        <dbReference type="SAM" id="Phobius"/>
    </source>
</evidence>
<organism evidence="2 3">
    <name type="scientific">Diploscapter pachys</name>
    <dbReference type="NCBI Taxonomy" id="2018661"/>
    <lineage>
        <taxon>Eukaryota</taxon>
        <taxon>Metazoa</taxon>
        <taxon>Ecdysozoa</taxon>
        <taxon>Nematoda</taxon>
        <taxon>Chromadorea</taxon>
        <taxon>Rhabditida</taxon>
        <taxon>Rhabditina</taxon>
        <taxon>Rhabditomorpha</taxon>
        <taxon>Rhabditoidea</taxon>
        <taxon>Rhabditidae</taxon>
        <taxon>Diploscapter</taxon>
    </lineage>
</organism>
<dbReference type="PANTHER" id="PTHR22718:SF25">
    <property type="entry name" value="G-PROTEIN COUPLED RECEPTORS FAMILY 1 PROFILE DOMAIN-CONTAINING PROTEIN"/>
    <property type="match status" value="1"/>
</dbReference>
<gene>
    <name evidence="2" type="ORF">WR25_27156</name>
</gene>
<sequence>MSSDNMFEPVMENESIITANVSDVHAGFIYTATAIYGSVVIFGCITVVLFIAVLLKGNTTFKEYPFFKIVWALTIVNAIHMTMQLTCIFPSLFINIEEDSLMEIWYGISSRIIFATDYGAVIFLLLMALNRFAVFVVPFMQPIFSKSISSTFNQMLNPILFFSSNSTVRKTFRKLMKCQKSDHVIILSNSDIPSARHSFSLGTKVRIRVTKFGRKYKANPENGAATSSATSQSPIAMTKDKSSYNVKAFEYSSYGFTVTKAGLNALIDHRCEMVFSMVLPSESSEILVDRILLVGHKHHRHRVDYFVEA</sequence>
<dbReference type="Proteomes" id="UP000218231">
    <property type="component" value="Unassembled WGS sequence"/>
</dbReference>
<keyword evidence="1" id="KW-0472">Membrane</keyword>
<feature type="transmembrane region" description="Helical" evidence="1">
    <location>
        <begin position="28"/>
        <end position="54"/>
    </location>
</feature>
<proteinExistence type="predicted"/>
<name>A0A2A2LW94_9BILA</name>
<comment type="caution">
    <text evidence="2">The sequence shown here is derived from an EMBL/GenBank/DDBJ whole genome shotgun (WGS) entry which is preliminary data.</text>
</comment>
<protein>
    <submittedName>
        <fullName evidence="2">Uncharacterized protein</fullName>
    </submittedName>
</protein>
<feature type="transmembrane region" description="Helical" evidence="1">
    <location>
        <begin position="66"/>
        <end position="92"/>
    </location>
</feature>